<keyword evidence="4" id="KW-0658">Purine biosynthesis</keyword>
<dbReference type="GO" id="GO:0009086">
    <property type="term" value="P:methionine biosynthetic process"/>
    <property type="evidence" value="ECO:0007669"/>
    <property type="project" value="UniProtKB-KW"/>
</dbReference>
<dbReference type="InterPro" id="IPR020630">
    <property type="entry name" value="THF_DH/CycHdrlase_cat_dom"/>
</dbReference>
<proteinExistence type="predicted"/>
<accession>A0A1E5D8S2</accession>
<evidence type="ECO:0000256" key="9">
    <source>
        <dbReference type="ARBA" id="ARBA00023167"/>
    </source>
</evidence>
<keyword evidence="14" id="KW-1185">Reference proteome</keyword>
<evidence type="ECO:0000313" key="14">
    <source>
        <dbReference type="Proteomes" id="UP000094165"/>
    </source>
</evidence>
<dbReference type="GO" id="GO:0004477">
    <property type="term" value="F:methenyltetrahydrofolate cyclohydrolase activity"/>
    <property type="evidence" value="ECO:0007669"/>
    <property type="project" value="TreeGrafter"/>
</dbReference>
<evidence type="ECO:0000256" key="8">
    <source>
        <dbReference type="ARBA" id="ARBA00023102"/>
    </source>
</evidence>
<dbReference type="Gene3D" id="3.40.50.10860">
    <property type="entry name" value="Leucine Dehydrogenase, chain A, domain 1"/>
    <property type="match status" value="1"/>
</dbReference>
<reference evidence="13 14" key="1">
    <citation type="journal article" date="2012" name="Science">
        <title>Ecological populations of bacteria act as socially cohesive units of antibiotic production and resistance.</title>
        <authorList>
            <person name="Cordero O.X."/>
            <person name="Wildschutte H."/>
            <person name="Kirkup B."/>
            <person name="Proehl S."/>
            <person name="Ngo L."/>
            <person name="Hussain F."/>
            <person name="Le Roux F."/>
            <person name="Mincer T."/>
            <person name="Polz M.F."/>
        </authorList>
    </citation>
    <scope>NUCLEOTIDE SEQUENCE [LARGE SCALE GENOMIC DNA]</scope>
    <source>
        <strain evidence="13 14">FF-238</strain>
    </source>
</reference>
<dbReference type="SUPFAM" id="SSF53223">
    <property type="entry name" value="Aminoacid dehydrogenase-like, N-terminal domain"/>
    <property type="match status" value="1"/>
</dbReference>
<dbReference type="Pfam" id="PF00763">
    <property type="entry name" value="THF_DHG_CYH"/>
    <property type="match status" value="1"/>
</dbReference>
<evidence type="ECO:0000259" key="12">
    <source>
        <dbReference type="Pfam" id="PF02882"/>
    </source>
</evidence>
<evidence type="ECO:0000313" key="13">
    <source>
        <dbReference type="EMBL" id="OEE80154.1"/>
    </source>
</evidence>
<dbReference type="InterPro" id="IPR000672">
    <property type="entry name" value="THF_DH/CycHdrlase"/>
</dbReference>
<evidence type="ECO:0000259" key="11">
    <source>
        <dbReference type="Pfam" id="PF00763"/>
    </source>
</evidence>
<gene>
    <name evidence="13" type="ORF">A130_10550</name>
</gene>
<dbReference type="RefSeq" id="WP_017053607.1">
    <property type="nucleotide sequence ID" value="NZ_AJYW02000011.1"/>
</dbReference>
<dbReference type="Proteomes" id="UP000094165">
    <property type="component" value="Unassembled WGS sequence"/>
</dbReference>
<evidence type="ECO:0000256" key="3">
    <source>
        <dbReference type="ARBA" id="ARBA00022605"/>
    </source>
</evidence>
<dbReference type="GO" id="GO:0005829">
    <property type="term" value="C:cytosol"/>
    <property type="evidence" value="ECO:0007669"/>
    <property type="project" value="TreeGrafter"/>
</dbReference>
<organism evidence="13 14">
    <name type="scientific">Vibrio genomosp. F6 str. FF-238</name>
    <dbReference type="NCBI Taxonomy" id="1191298"/>
    <lineage>
        <taxon>Bacteria</taxon>
        <taxon>Pseudomonadati</taxon>
        <taxon>Pseudomonadota</taxon>
        <taxon>Gammaproteobacteria</taxon>
        <taxon>Vibrionales</taxon>
        <taxon>Vibrionaceae</taxon>
        <taxon>Vibrio</taxon>
    </lineage>
</organism>
<dbReference type="Gene3D" id="3.40.50.720">
    <property type="entry name" value="NAD(P)-binding Rossmann-like Domain"/>
    <property type="match status" value="1"/>
</dbReference>
<keyword evidence="3" id="KW-0028">Amino-acid biosynthesis</keyword>
<keyword evidence="7" id="KW-0560">Oxidoreductase</keyword>
<evidence type="ECO:0000256" key="4">
    <source>
        <dbReference type="ARBA" id="ARBA00022755"/>
    </source>
</evidence>
<keyword evidence="2" id="KW-0554">One-carbon metabolism</keyword>
<dbReference type="InterPro" id="IPR020631">
    <property type="entry name" value="THF_DH/CycHdrlase_NAD-bd_dom"/>
</dbReference>
<feature type="domain" description="Tetrahydrofolate dehydrogenase/cyclohydrolase catalytic" evidence="11">
    <location>
        <begin position="14"/>
        <end position="95"/>
    </location>
</feature>
<name>A0A1E5D8S2_9VIBR</name>
<dbReference type="InterPro" id="IPR036291">
    <property type="entry name" value="NAD(P)-bd_dom_sf"/>
</dbReference>
<dbReference type="SUPFAM" id="SSF51735">
    <property type="entry name" value="NAD(P)-binding Rossmann-fold domains"/>
    <property type="match status" value="1"/>
</dbReference>
<evidence type="ECO:0000256" key="1">
    <source>
        <dbReference type="ARBA" id="ARBA00004777"/>
    </source>
</evidence>
<keyword evidence="5" id="KW-0378">Hydrolase</keyword>
<keyword evidence="9" id="KW-0486">Methionine biosynthesis</keyword>
<feature type="domain" description="Tetrahydrofolate dehydrogenase/cyclohydrolase NAD(P)-binding" evidence="12">
    <location>
        <begin position="125"/>
        <end position="266"/>
    </location>
</feature>
<dbReference type="GO" id="GO:0035999">
    <property type="term" value="P:tetrahydrofolate interconversion"/>
    <property type="evidence" value="ECO:0007669"/>
    <property type="project" value="TreeGrafter"/>
</dbReference>
<keyword evidence="6" id="KW-0521">NADP</keyword>
<dbReference type="PRINTS" id="PR00085">
    <property type="entry name" value="THFDHDRGNASE"/>
</dbReference>
<comment type="caution">
    <text evidence="13">The sequence shown here is derived from an EMBL/GenBank/DDBJ whole genome shotgun (WGS) entry which is preliminary data.</text>
</comment>
<evidence type="ECO:0000256" key="5">
    <source>
        <dbReference type="ARBA" id="ARBA00022801"/>
    </source>
</evidence>
<dbReference type="Pfam" id="PF02882">
    <property type="entry name" value="THF_DHG_CYH_C"/>
    <property type="match status" value="1"/>
</dbReference>
<dbReference type="PANTHER" id="PTHR48099:SF5">
    <property type="entry name" value="C-1-TETRAHYDROFOLATE SYNTHASE, CYTOPLASMIC"/>
    <property type="match status" value="1"/>
</dbReference>
<comment type="pathway">
    <text evidence="1">One-carbon metabolism; tetrahydrofolate interconversion.</text>
</comment>
<evidence type="ECO:0000256" key="6">
    <source>
        <dbReference type="ARBA" id="ARBA00022857"/>
    </source>
</evidence>
<keyword evidence="8" id="KW-0368">Histidine biosynthesis</keyword>
<dbReference type="PANTHER" id="PTHR48099">
    <property type="entry name" value="C-1-TETRAHYDROFOLATE SYNTHASE, CYTOPLASMIC-RELATED"/>
    <property type="match status" value="1"/>
</dbReference>
<keyword evidence="10" id="KW-0511">Multifunctional enzyme</keyword>
<dbReference type="GO" id="GO:0004488">
    <property type="term" value="F:methylenetetrahydrofolate dehydrogenase (NADP+) activity"/>
    <property type="evidence" value="ECO:0007669"/>
    <property type="project" value="InterPro"/>
</dbReference>
<protein>
    <submittedName>
        <fullName evidence="13">Methylenetetrahydrofolate dehydrogenase</fullName>
    </submittedName>
</protein>
<evidence type="ECO:0000256" key="7">
    <source>
        <dbReference type="ARBA" id="ARBA00023002"/>
    </source>
</evidence>
<dbReference type="InterPro" id="IPR046346">
    <property type="entry name" value="Aminoacid_DH-like_N_sf"/>
</dbReference>
<dbReference type="GO" id="GO:0006164">
    <property type="term" value="P:purine nucleotide biosynthetic process"/>
    <property type="evidence" value="ECO:0007669"/>
    <property type="project" value="UniProtKB-KW"/>
</dbReference>
<dbReference type="GO" id="GO:0000105">
    <property type="term" value="P:L-histidine biosynthetic process"/>
    <property type="evidence" value="ECO:0007669"/>
    <property type="project" value="UniProtKB-KW"/>
</dbReference>
<evidence type="ECO:0000256" key="2">
    <source>
        <dbReference type="ARBA" id="ARBA00022563"/>
    </source>
</evidence>
<evidence type="ECO:0000256" key="10">
    <source>
        <dbReference type="ARBA" id="ARBA00023268"/>
    </source>
</evidence>
<dbReference type="EMBL" id="AJYW02000011">
    <property type="protein sequence ID" value="OEE80154.1"/>
    <property type="molecule type" value="Genomic_DNA"/>
</dbReference>
<sequence>MKSVINTIYEDKLVELKNKISDQQLAVKLTIVTVGDDPASKVYVNNKIRLFSELNLECNHITLPQVGASQSDLDGLAASATHPILFQLPLPNGLVAPDLPAVVDVDGFGSEALGLLVLGQSAVLPCTVQATIDIIAAHCGEYNFSGLKVAVVGRSNIVGKPLVIELINRQSTVASFNSRSDLNVVDWNKYDVIVVATGAHGILDNSQFIEGQLIIDVGINRVDGKLVGDIKHHDGILSSAAITPVPGGVGRLTCLHVLGNAIKLAEIYGKD</sequence>
<dbReference type="AlphaFoldDB" id="A0A1E5D8S2"/>